<keyword evidence="2" id="KW-0053">Apoptosis</keyword>
<dbReference type="SUPFAM" id="SSF56854">
    <property type="entry name" value="Bcl-2 inhibitors of programmed cell death"/>
    <property type="match status" value="1"/>
</dbReference>
<feature type="domain" description="Bcl-2 Bcl-2 homology region 1-3" evidence="4">
    <location>
        <begin position="128"/>
        <end position="224"/>
    </location>
</feature>
<feature type="transmembrane region" description="Helical" evidence="3">
    <location>
        <begin position="239"/>
        <end position="262"/>
    </location>
</feature>
<dbReference type="Proteomes" id="UP000694941">
    <property type="component" value="Unplaced"/>
</dbReference>
<dbReference type="Pfam" id="PF00452">
    <property type="entry name" value="Bcl-2"/>
    <property type="match status" value="1"/>
</dbReference>
<dbReference type="GeneID" id="106468504"/>
<name>A0ABM1T9J3_LIMPO</name>
<dbReference type="RefSeq" id="XP_013784388.2">
    <property type="nucleotide sequence ID" value="XM_013928934.2"/>
</dbReference>
<keyword evidence="3" id="KW-0812">Transmembrane</keyword>
<dbReference type="RefSeq" id="XP_022252550.1">
    <property type="nucleotide sequence ID" value="XM_022396842.1"/>
</dbReference>
<keyword evidence="5" id="KW-1185">Reference proteome</keyword>
<dbReference type="InterPro" id="IPR036834">
    <property type="entry name" value="Bcl-2-like_sf"/>
</dbReference>
<accession>A0ABM1T9J3</accession>
<evidence type="ECO:0000256" key="1">
    <source>
        <dbReference type="ARBA" id="ARBA00009458"/>
    </source>
</evidence>
<evidence type="ECO:0000259" key="4">
    <source>
        <dbReference type="Pfam" id="PF00452"/>
    </source>
</evidence>
<protein>
    <submittedName>
        <fullName evidence="6 7">Apoptosis regulator BAX-like isoform X1</fullName>
    </submittedName>
</protein>
<dbReference type="PRINTS" id="PR01862">
    <property type="entry name" value="BCL2FAMILY"/>
</dbReference>
<dbReference type="RefSeq" id="XP_022252549.1">
    <property type="nucleotide sequence ID" value="XM_022396841.1"/>
</dbReference>
<keyword evidence="3" id="KW-0472">Membrane</keyword>
<proteinExistence type="inferred from homology"/>
<dbReference type="PROSITE" id="PS50062">
    <property type="entry name" value="BCL2_FAMILY"/>
    <property type="match status" value="1"/>
</dbReference>
<dbReference type="InterPro" id="IPR026298">
    <property type="entry name" value="Bcl-2_fam"/>
</dbReference>
<evidence type="ECO:0000313" key="7">
    <source>
        <dbReference type="RefSeq" id="XP_022252549.1"/>
    </source>
</evidence>
<dbReference type="InterPro" id="IPR002475">
    <property type="entry name" value="Bcl2-like"/>
</dbReference>
<sequence>MAQSEQQPYSFGQVNNDQFHVQRSRRNIIFNHTRPTPPSNEEIIRKGYSLFRNFVHEEAILKQVKTVVTPQRYDATLQDLPVVDMDEANEPQHATSQDTSFECASLNQDIRSYDECDNAFVSKLGKDLRKIADEFAASAARQKVKKKAEEINTSQLSPQKFNRLLVELFSDGFNTTEGIVTLFFFCSDLILKGCYIDYCIMGMMWSCSFIRNHVGNWIYQNGGWEKVLCVMGGYVKKTIHTFSIAAVGMAAVAVGVAAVVYIRKNT</sequence>
<dbReference type="Gene3D" id="1.10.437.10">
    <property type="entry name" value="Blc2-like"/>
    <property type="match status" value="1"/>
</dbReference>
<organism evidence="5 7">
    <name type="scientific">Limulus polyphemus</name>
    <name type="common">Atlantic horseshoe crab</name>
    <dbReference type="NCBI Taxonomy" id="6850"/>
    <lineage>
        <taxon>Eukaryota</taxon>
        <taxon>Metazoa</taxon>
        <taxon>Ecdysozoa</taxon>
        <taxon>Arthropoda</taxon>
        <taxon>Chelicerata</taxon>
        <taxon>Merostomata</taxon>
        <taxon>Xiphosura</taxon>
        <taxon>Limulidae</taxon>
        <taxon>Limulus</taxon>
    </lineage>
</organism>
<keyword evidence="3" id="KW-1133">Transmembrane helix</keyword>
<evidence type="ECO:0000313" key="6">
    <source>
        <dbReference type="RefSeq" id="XP_013784388.2"/>
    </source>
</evidence>
<comment type="similarity">
    <text evidence="1">Belongs to the Bcl-2 family.</text>
</comment>
<reference evidence="6 7" key="1">
    <citation type="submission" date="2025-05" db="UniProtKB">
        <authorList>
            <consortium name="RefSeq"/>
        </authorList>
    </citation>
    <scope>IDENTIFICATION</scope>
    <source>
        <tissue evidence="6 7">Muscle</tissue>
    </source>
</reference>
<gene>
    <name evidence="6 7 8" type="primary">LOC106468504</name>
</gene>
<evidence type="ECO:0000313" key="5">
    <source>
        <dbReference type="Proteomes" id="UP000694941"/>
    </source>
</evidence>
<dbReference type="PANTHER" id="PTHR11256:SF21">
    <property type="entry name" value="BCL-2 BCL-2 HOMOLOGY REGION 1-3 DOMAIN-CONTAINING PROTEIN"/>
    <property type="match status" value="1"/>
</dbReference>
<dbReference type="InterPro" id="IPR046371">
    <property type="entry name" value="Bcl-2_BH1-3"/>
</dbReference>
<dbReference type="PANTHER" id="PTHR11256">
    <property type="entry name" value="BCL-2 RELATED"/>
    <property type="match status" value="1"/>
</dbReference>
<evidence type="ECO:0000256" key="3">
    <source>
        <dbReference type="SAM" id="Phobius"/>
    </source>
</evidence>
<evidence type="ECO:0000256" key="2">
    <source>
        <dbReference type="ARBA" id="ARBA00022703"/>
    </source>
</evidence>
<evidence type="ECO:0000313" key="8">
    <source>
        <dbReference type="RefSeq" id="XP_022252550.1"/>
    </source>
</evidence>